<sequence length="118" mass="12685">MVVVVTTGNASSISLISGKKALELGLQVIAKIRGYADAAHTPELFTTTPALAIRKALSNAGWEASQVDYYEINEAFSVLALANQKLLSLPSHLCHFVSLNHVPLSLYYMAYPVCVCSS</sequence>
<dbReference type="EMBL" id="PYDT01000005">
    <property type="protein sequence ID" value="THU60356.1"/>
    <property type="molecule type" value="Genomic_DNA"/>
</dbReference>
<dbReference type="GO" id="GO:0003985">
    <property type="term" value="F:acetyl-CoA C-acetyltransferase activity"/>
    <property type="evidence" value="ECO:0007669"/>
    <property type="project" value="TreeGrafter"/>
</dbReference>
<dbReference type="AlphaFoldDB" id="A0A4V4H6L4"/>
<gene>
    <name evidence="5" type="ORF">C4D60_Mb07t11780</name>
</gene>
<dbReference type="Gene3D" id="3.40.47.10">
    <property type="match status" value="1"/>
</dbReference>
<dbReference type="PANTHER" id="PTHR18919:SF161">
    <property type="entry name" value="ACETYL-COA ACETYLTRANSFERASE 2"/>
    <property type="match status" value="1"/>
</dbReference>
<dbReference type="Pfam" id="PF02803">
    <property type="entry name" value="Thiolase_C"/>
    <property type="match status" value="1"/>
</dbReference>
<name>A0A4V4H6L4_MUSBA</name>
<evidence type="ECO:0000313" key="5">
    <source>
        <dbReference type="EMBL" id="THU60356.1"/>
    </source>
</evidence>
<evidence type="ECO:0000256" key="2">
    <source>
        <dbReference type="ARBA" id="ARBA00022679"/>
    </source>
</evidence>
<evidence type="ECO:0000313" key="6">
    <source>
        <dbReference type="Proteomes" id="UP000317650"/>
    </source>
</evidence>
<comment type="similarity">
    <text evidence="1">Belongs to the thiolase-like superfamily. Thiolase family.</text>
</comment>
<dbReference type="GO" id="GO:0006635">
    <property type="term" value="P:fatty acid beta-oxidation"/>
    <property type="evidence" value="ECO:0007669"/>
    <property type="project" value="TreeGrafter"/>
</dbReference>
<protein>
    <recommendedName>
        <fullName evidence="4">Thiolase C-terminal domain-containing protein</fullName>
    </recommendedName>
</protein>
<dbReference type="InterPro" id="IPR020617">
    <property type="entry name" value="Thiolase_C"/>
</dbReference>
<keyword evidence="6" id="KW-1185">Reference proteome</keyword>
<proteinExistence type="inferred from homology"/>
<evidence type="ECO:0000256" key="1">
    <source>
        <dbReference type="ARBA" id="ARBA00010982"/>
    </source>
</evidence>
<dbReference type="SUPFAM" id="SSF53901">
    <property type="entry name" value="Thiolase-like"/>
    <property type="match status" value="1"/>
</dbReference>
<keyword evidence="3" id="KW-0012">Acyltransferase</keyword>
<evidence type="ECO:0000259" key="4">
    <source>
        <dbReference type="Pfam" id="PF02803"/>
    </source>
</evidence>
<organism evidence="5 6">
    <name type="scientific">Musa balbisiana</name>
    <name type="common">Banana</name>
    <dbReference type="NCBI Taxonomy" id="52838"/>
    <lineage>
        <taxon>Eukaryota</taxon>
        <taxon>Viridiplantae</taxon>
        <taxon>Streptophyta</taxon>
        <taxon>Embryophyta</taxon>
        <taxon>Tracheophyta</taxon>
        <taxon>Spermatophyta</taxon>
        <taxon>Magnoliopsida</taxon>
        <taxon>Liliopsida</taxon>
        <taxon>Zingiberales</taxon>
        <taxon>Musaceae</taxon>
        <taxon>Musa</taxon>
    </lineage>
</organism>
<dbReference type="Proteomes" id="UP000317650">
    <property type="component" value="Chromosome 7"/>
</dbReference>
<accession>A0A4V4H6L4</accession>
<dbReference type="InterPro" id="IPR016039">
    <property type="entry name" value="Thiolase-like"/>
</dbReference>
<dbReference type="GO" id="GO:0005739">
    <property type="term" value="C:mitochondrion"/>
    <property type="evidence" value="ECO:0007669"/>
    <property type="project" value="TreeGrafter"/>
</dbReference>
<keyword evidence="2" id="KW-0808">Transferase</keyword>
<comment type="caution">
    <text evidence="5">The sequence shown here is derived from an EMBL/GenBank/DDBJ whole genome shotgun (WGS) entry which is preliminary data.</text>
</comment>
<evidence type="ECO:0000256" key="3">
    <source>
        <dbReference type="ARBA" id="ARBA00023315"/>
    </source>
</evidence>
<dbReference type="PANTHER" id="PTHR18919">
    <property type="entry name" value="ACETYL-COA C-ACYLTRANSFERASE"/>
    <property type="match status" value="1"/>
</dbReference>
<dbReference type="STRING" id="52838.A0A4V4H6L4"/>
<feature type="domain" description="Thiolase C-terminal" evidence="4">
    <location>
        <begin position="27"/>
        <end position="90"/>
    </location>
</feature>
<reference evidence="5 6" key="1">
    <citation type="journal article" date="2019" name="Nat. Plants">
        <title>Genome sequencing of Musa balbisiana reveals subgenome evolution and function divergence in polyploid bananas.</title>
        <authorList>
            <person name="Yao X."/>
        </authorList>
    </citation>
    <scope>NUCLEOTIDE SEQUENCE [LARGE SCALE GENOMIC DNA]</scope>
    <source>
        <strain evidence="6">cv. DH-PKW</strain>
        <tissue evidence="5">Leaves</tissue>
    </source>
</reference>